<comment type="subcellular location">
    <subcellularLocation>
        <location evidence="2">Cell membrane</location>
        <topology evidence="2">Multi-pass membrane protein</topology>
    </subcellularLocation>
</comment>
<dbReference type="eggNOG" id="COG0839">
    <property type="taxonomic scope" value="Bacteria"/>
</dbReference>
<dbReference type="Pfam" id="PF00499">
    <property type="entry name" value="Oxidored_q3"/>
    <property type="match status" value="1"/>
</dbReference>
<dbReference type="OrthoDB" id="161876at2"/>
<keyword evidence="2" id="KW-0812">Transmembrane</keyword>
<sequence length="172" mass="18506">MSALQIVFLLIALLTLFSASMVVFARKTIHSAFWLILALFGVAATFATLEASFFAVIQVAVYIGAIAILIIFAVMLTRRSMEETGDQLLPGWGWAALVVLIAFGGIIYLLLQWQGVFQAPQVLTAGGENLEALGIALVMPDRYVIPFEVASVLLVAAMIGAIYVAGDLKKRS</sequence>
<dbReference type="InterPro" id="IPR042106">
    <property type="entry name" value="Nuo/plastoQ_OxRdtase_6_NuoJ"/>
</dbReference>
<comment type="function">
    <text evidence="2">NDH-1 shuttles electrons from NADH, via FMN and iron-sulfur (Fe-S) centers, to quinones in the respiratory chain. Couples the redox reaction to proton translocation (for every two electrons transferred, four hydrogen ions are translocated across the cytoplasmic membrane), and thus conserves the redox energy in a proton gradient.</text>
</comment>
<dbReference type="EC" id="7.1.1.-" evidence="2"/>
<dbReference type="PANTHER" id="PTHR33269:SF17">
    <property type="entry name" value="NADH-UBIQUINONE OXIDOREDUCTASE CHAIN 6"/>
    <property type="match status" value="1"/>
</dbReference>
<dbReference type="EMBL" id="AP012029">
    <property type="protein sequence ID" value="BAJ63077.1"/>
    <property type="molecule type" value="Genomic_DNA"/>
</dbReference>
<dbReference type="Gene3D" id="1.20.120.1200">
    <property type="entry name" value="NADH-ubiquinone/plastoquinone oxidoreductase chain 6, subunit NuoJ"/>
    <property type="match status" value="1"/>
</dbReference>
<reference evidence="3 4" key="1">
    <citation type="submission" date="2010-12" db="EMBL/GenBank/DDBJ databases">
        <title>Whole genome sequence of Anaerolinea thermophila UNI-1.</title>
        <authorList>
            <person name="Narita-Yamada S."/>
            <person name="Kishi E."/>
            <person name="Watanabe Y."/>
            <person name="Takasaki K."/>
            <person name="Ankai A."/>
            <person name="Oguchi A."/>
            <person name="Fukui S."/>
            <person name="Takahashi M."/>
            <person name="Yashiro I."/>
            <person name="Hosoyama A."/>
            <person name="Sekiguchi Y."/>
            <person name="Hanada S."/>
            <person name="Fujita N."/>
        </authorList>
    </citation>
    <scope>NUCLEOTIDE SEQUENCE [LARGE SCALE GENOMIC DNA]</scope>
    <source>
        <strain evidence="4">DSM 14523 / JCM 11388 / NBRC 100420 / UNI-1</strain>
    </source>
</reference>
<keyword evidence="4" id="KW-1185">Reference proteome</keyword>
<evidence type="ECO:0000313" key="4">
    <source>
        <dbReference type="Proteomes" id="UP000008922"/>
    </source>
</evidence>
<keyword evidence="2" id="KW-1003">Cell membrane</keyword>
<evidence type="ECO:0000256" key="1">
    <source>
        <dbReference type="ARBA" id="ARBA00005698"/>
    </source>
</evidence>
<feature type="transmembrane region" description="Helical" evidence="2">
    <location>
        <begin position="55"/>
        <end position="76"/>
    </location>
</feature>
<organism evidence="3 4">
    <name type="scientific">Anaerolinea thermophila (strain DSM 14523 / JCM 11388 / NBRC 100420 / UNI-1)</name>
    <dbReference type="NCBI Taxonomy" id="926569"/>
    <lineage>
        <taxon>Bacteria</taxon>
        <taxon>Bacillati</taxon>
        <taxon>Chloroflexota</taxon>
        <taxon>Anaerolineae</taxon>
        <taxon>Anaerolineales</taxon>
        <taxon>Anaerolineaceae</taxon>
        <taxon>Anaerolinea</taxon>
    </lineage>
</organism>
<keyword evidence="2" id="KW-0520">NAD</keyword>
<proteinExistence type="inferred from homology"/>
<protein>
    <recommendedName>
        <fullName evidence="2">NADH-quinone oxidoreductase subunit J</fullName>
        <ecNumber evidence="2">7.1.1.-</ecNumber>
    </recommendedName>
</protein>
<evidence type="ECO:0000256" key="2">
    <source>
        <dbReference type="RuleBase" id="RU004429"/>
    </source>
</evidence>
<keyword evidence="2" id="KW-0874">Quinone</keyword>
<dbReference type="KEGG" id="atm:ANT_10430"/>
<dbReference type="InterPro" id="IPR001457">
    <property type="entry name" value="NADH_UbQ/plastoQ_OxRdtase_su6"/>
</dbReference>
<dbReference type="STRING" id="926569.ANT_10430"/>
<keyword evidence="2" id="KW-1133">Transmembrane helix</keyword>
<comment type="similarity">
    <text evidence="1 2">Belongs to the complex I subunit 6 family.</text>
</comment>
<dbReference type="AlphaFoldDB" id="E8N3R3"/>
<feature type="transmembrane region" description="Helical" evidence="2">
    <location>
        <begin position="88"/>
        <end position="111"/>
    </location>
</feature>
<gene>
    <name evidence="3" type="ordered locus">ANT_10430</name>
</gene>
<name>E8N3R3_ANATU</name>
<keyword evidence="2" id="KW-0472">Membrane</keyword>
<feature type="transmembrane region" description="Helical" evidence="2">
    <location>
        <begin position="143"/>
        <end position="166"/>
    </location>
</feature>
<dbReference type="RefSeq" id="WP_013559467.1">
    <property type="nucleotide sequence ID" value="NC_014960.1"/>
</dbReference>
<feature type="transmembrane region" description="Helical" evidence="2">
    <location>
        <begin position="6"/>
        <end position="25"/>
    </location>
</feature>
<evidence type="ECO:0000313" key="3">
    <source>
        <dbReference type="EMBL" id="BAJ63077.1"/>
    </source>
</evidence>
<accession>E8N3R3</accession>
<dbReference type="GO" id="GO:0005886">
    <property type="term" value="C:plasma membrane"/>
    <property type="evidence" value="ECO:0007669"/>
    <property type="project" value="UniProtKB-SubCell"/>
</dbReference>
<dbReference type="Proteomes" id="UP000008922">
    <property type="component" value="Chromosome"/>
</dbReference>
<feature type="transmembrane region" description="Helical" evidence="2">
    <location>
        <begin position="32"/>
        <end position="49"/>
    </location>
</feature>
<comment type="catalytic activity">
    <reaction evidence="2">
        <text>a quinone + NADH + 5 H(+)(in) = a quinol + NAD(+) + 4 H(+)(out)</text>
        <dbReference type="Rhea" id="RHEA:57888"/>
        <dbReference type="ChEBI" id="CHEBI:15378"/>
        <dbReference type="ChEBI" id="CHEBI:24646"/>
        <dbReference type="ChEBI" id="CHEBI:57540"/>
        <dbReference type="ChEBI" id="CHEBI:57945"/>
        <dbReference type="ChEBI" id="CHEBI:132124"/>
    </reaction>
</comment>
<dbReference type="PANTHER" id="PTHR33269">
    <property type="entry name" value="NADH-UBIQUINONE OXIDOREDUCTASE CHAIN 6"/>
    <property type="match status" value="1"/>
</dbReference>
<dbReference type="GO" id="GO:0008137">
    <property type="term" value="F:NADH dehydrogenase (ubiquinone) activity"/>
    <property type="evidence" value="ECO:0007669"/>
    <property type="project" value="UniProtKB-UniRule"/>
</dbReference>
<dbReference type="InParanoid" id="E8N3R3"/>
<dbReference type="HOGENOM" id="CLU_085957_2_2_0"/>
<dbReference type="GO" id="GO:0048038">
    <property type="term" value="F:quinone binding"/>
    <property type="evidence" value="ECO:0007669"/>
    <property type="project" value="UniProtKB-UniRule"/>
</dbReference>